<dbReference type="Pfam" id="PF02653">
    <property type="entry name" value="BPD_transp_2"/>
    <property type="match status" value="1"/>
</dbReference>
<comment type="caution">
    <text evidence="7">The sequence shown here is derived from an EMBL/GenBank/DDBJ whole genome shotgun (WGS) entry which is preliminary data.</text>
</comment>
<dbReference type="InterPro" id="IPR001851">
    <property type="entry name" value="ABC_transp_permease"/>
</dbReference>
<feature type="transmembrane region" description="Helical" evidence="6">
    <location>
        <begin position="51"/>
        <end position="81"/>
    </location>
</feature>
<accession>T1BH79</accession>
<feature type="transmembrane region" description="Helical" evidence="6">
    <location>
        <begin position="93"/>
        <end position="119"/>
    </location>
</feature>
<evidence type="ECO:0000256" key="1">
    <source>
        <dbReference type="ARBA" id="ARBA00004651"/>
    </source>
</evidence>
<dbReference type="GO" id="GO:0015658">
    <property type="term" value="F:branched-chain amino acid transmembrane transporter activity"/>
    <property type="evidence" value="ECO:0007669"/>
    <property type="project" value="InterPro"/>
</dbReference>
<dbReference type="AlphaFoldDB" id="T1BH79"/>
<dbReference type="PANTHER" id="PTHR30482">
    <property type="entry name" value="HIGH-AFFINITY BRANCHED-CHAIN AMINO ACID TRANSPORT SYSTEM PERMEASE"/>
    <property type="match status" value="1"/>
</dbReference>
<organism evidence="7">
    <name type="scientific">mine drainage metagenome</name>
    <dbReference type="NCBI Taxonomy" id="410659"/>
    <lineage>
        <taxon>unclassified sequences</taxon>
        <taxon>metagenomes</taxon>
        <taxon>ecological metagenomes</taxon>
    </lineage>
</organism>
<sequence>DAVSAEYAGIRVVQHRAAAWLIAAALAGAAGGVFAWYTSTFYPSAVFDTSISIFAIVFALFGGVGTVWGPALGAVILFGIYNTVGISEPQYFQLIYGVLIVLLVLFLPGGLAGLARHLVSAFSRIRRRPGRGPDRALGPGAGDV</sequence>
<feature type="non-terminal residue" evidence="7">
    <location>
        <position position="1"/>
    </location>
</feature>
<keyword evidence="3 6" id="KW-0812">Transmembrane</keyword>
<protein>
    <submittedName>
        <fullName evidence="7">Inner-membrane translocator</fullName>
    </submittedName>
</protein>
<dbReference type="PANTHER" id="PTHR30482:SF20">
    <property type="entry name" value="HIGH-AFFINITY BRANCHED-CHAIN AMINO ACID TRANSPORT SYSTEM PERMEASE PROTEIN LIVM"/>
    <property type="match status" value="1"/>
</dbReference>
<keyword evidence="2" id="KW-1003">Cell membrane</keyword>
<evidence type="ECO:0000256" key="2">
    <source>
        <dbReference type="ARBA" id="ARBA00022475"/>
    </source>
</evidence>
<dbReference type="EMBL" id="AUZX01005421">
    <property type="protein sequence ID" value="EQD67963.1"/>
    <property type="molecule type" value="Genomic_DNA"/>
</dbReference>
<evidence type="ECO:0000313" key="7">
    <source>
        <dbReference type="EMBL" id="EQD67963.1"/>
    </source>
</evidence>
<evidence type="ECO:0000256" key="6">
    <source>
        <dbReference type="SAM" id="Phobius"/>
    </source>
</evidence>
<reference evidence="7" key="2">
    <citation type="journal article" date="2014" name="ISME J.">
        <title>Microbial stratification in low pH oxic and suboxic macroscopic growths along an acid mine drainage.</title>
        <authorList>
            <person name="Mendez-Garcia C."/>
            <person name="Mesa V."/>
            <person name="Sprenger R.R."/>
            <person name="Richter M."/>
            <person name="Diez M.S."/>
            <person name="Solano J."/>
            <person name="Bargiela R."/>
            <person name="Golyshina O.V."/>
            <person name="Manteca A."/>
            <person name="Ramos J.L."/>
            <person name="Gallego J.R."/>
            <person name="Llorente I."/>
            <person name="Martins Dos Santos V.A."/>
            <person name="Jensen O.N."/>
            <person name="Pelaez A.I."/>
            <person name="Sanchez J."/>
            <person name="Ferrer M."/>
        </authorList>
    </citation>
    <scope>NUCLEOTIDE SEQUENCE</scope>
</reference>
<evidence type="ECO:0000256" key="4">
    <source>
        <dbReference type="ARBA" id="ARBA00022989"/>
    </source>
</evidence>
<name>T1BH79_9ZZZZ</name>
<proteinExistence type="predicted"/>
<dbReference type="GO" id="GO:0005886">
    <property type="term" value="C:plasma membrane"/>
    <property type="evidence" value="ECO:0007669"/>
    <property type="project" value="UniProtKB-SubCell"/>
</dbReference>
<feature type="transmembrane region" description="Helical" evidence="6">
    <location>
        <begin position="17"/>
        <end position="39"/>
    </location>
</feature>
<evidence type="ECO:0000256" key="5">
    <source>
        <dbReference type="ARBA" id="ARBA00023136"/>
    </source>
</evidence>
<comment type="subcellular location">
    <subcellularLocation>
        <location evidence="1">Cell membrane</location>
        <topology evidence="1">Multi-pass membrane protein</topology>
    </subcellularLocation>
</comment>
<dbReference type="InterPro" id="IPR043428">
    <property type="entry name" value="LivM-like"/>
</dbReference>
<gene>
    <name evidence="7" type="ORF">B1A_07523</name>
</gene>
<keyword evidence="4 6" id="KW-1133">Transmembrane helix</keyword>
<keyword evidence="5 6" id="KW-0472">Membrane</keyword>
<evidence type="ECO:0000256" key="3">
    <source>
        <dbReference type="ARBA" id="ARBA00022692"/>
    </source>
</evidence>
<reference evidence="7" key="1">
    <citation type="submission" date="2013-08" db="EMBL/GenBank/DDBJ databases">
        <authorList>
            <person name="Mendez C."/>
            <person name="Richter M."/>
            <person name="Ferrer M."/>
            <person name="Sanchez J."/>
        </authorList>
    </citation>
    <scope>NUCLEOTIDE SEQUENCE</scope>
</reference>